<dbReference type="KEGG" id="vos:KNV97_20140"/>
<dbReference type="RefSeq" id="WP_218562650.1">
    <property type="nucleotide sequence ID" value="NZ_CP076643.1"/>
</dbReference>
<dbReference type="Pfam" id="PF04350">
    <property type="entry name" value="PilO"/>
    <property type="match status" value="1"/>
</dbReference>
<dbReference type="InterPro" id="IPR007445">
    <property type="entry name" value="PilO"/>
</dbReference>
<keyword evidence="2" id="KW-1133">Transmembrane helix</keyword>
<dbReference type="GO" id="GO:0043683">
    <property type="term" value="P:type IV pilus assembly"/>
    <property type="evidence" value="ECO:0007669"/>
    <property type="project" value="InterPro"/>
</dbReference>
<reference evidence="3" key="1">
    <citation type="submission" date="2021-06" db="EMBL/GenBank/DDBJ databases">
        <title>Vibrio nov. sp., novel gut bacterium isolated from Yellow Sea oyster.</title>
        <authorList>
            <person name="Muhammad N."/>
            <person name="Nguyen T.H."/>
            <person name="Lee Y.-J."/>
            <person name="Ko J."/>
            <person name="Kim S.-G."/>
        </authorList>
    </citation>
    <scope>NUCLEOTIDE SEQUENCE</scope>
    <source>
        <strain evidence="3">OG9-811</strain>
    </source>
</reference>
<keyword evidence="2" id="KW-0472">Membrane</keyword>
<proteinExistence type="predicted"/>
<organism evidence="3 4">
    <name type="scientific">Vibrio ostreae</name>
    <dbReference type="NCBI Taxonomy" id="2841925"/>
    <lineage>
        <taxon>Bacteria</taxon>
        <taxon>Pseudomonadati</taxon>
        <taxon>Pseudomonadota</taxon>
        <taxon>Gammaproteobacteria</taxon>
        <taxon>Vibrionales</taxon>
        <taxon>Vibrionaceae</taxon>
        <taxon>Vibrio</taxon>
    </lineage>
</organism>
<dbReference type="PANTHER" id="PTHR39555:SF1">
    <property type="entry name" value="TYPE IV PILUS INNER MEMBRANE COMPONENT PILO"/>
    <property type="match status" value="1"/>
</dbReference>
<evidence type="ECO:0000313" key="3">
    <source>
        <dbReference type="EMBL" id="QXO17629.1"/>
    </source>
</evidence>
<dbReference type="GO" id="GO:0043107">
    <property type="term" value="P:type IV pilus-dependent motility"/>
    <property type="evidence" value="ECO:0007669"/>
    <property type="project" value="InterPro"/>
</dbReference>
<dbReference type="Proteomes" id="UP000694232">
    <property type="component" value="Chromosome 1"/>
</dbReference>
<accession>A0A975YNG6</accession>
<feature type="coiled-coil region" evidence="1">
    <location>
        <begin position="47"/>
        <end position="84"/>
    </location>
</feature>
<sequence>MMRELQFDLSEMAQWSPGAQWLLRLLLVLIVAAIGYQSRLLPQQQFAASLDQQIEQISQELRQRAEAKHELQMLQDQYADQRASHDALLRHFPRQQQLAPLLNHISQLAAQHQLVLTRLEWQTVVPEAQLLRVPLRLEASGEYPALRHFMRDLAALPFGVLLTDVRWQRISPDLSRLQIRARGFTYLADELHSDDEFGSEDD</sequence>
<keyword evidence="2" id="KW-0812">Transmembrane</keyword>
<evidence type="ECO:0000256" key="1">
    <source>
        <dbReference type="SAM" id="Coils"/>
    </source>
</evidence>
<dbReference type="EMBL" id="CP076643">
    <property type="protein sequence ID" value="QXO17629.1"/>
    <property type="molecule type" value="Genomic_DNA"/>
</dbReference>
<evidence type="ECO:0000256" key="2">
    <source>
        <dbReference type="SAM" id="Phobius"/>
    </source>
</evidence>
<dbReference type="PANTHER" id="PTHR39555">
    <property type="entry name" value="FIMBRIAL ASSEMBLY PROTEIN PILO-LIKE PROTEIN-RELATED"/>
    <property type="match status" value="1"/>
</dbReference>
<dbReference type="AlphaFoldDB" id="A0A975YNG6"/>
<feature type="transmembrane region" description="Helical" evidence="2">
    <location>
        <begin position="21"/>
        <end position="38"/>
    </location>
</feature>
<evidence type="ECO:0000313" key="4">
    <source>
        <dbReference type="Proteomes" id="UP000694232"/>
    </source>
</evidence>
<keyword evidence="4" id="KW-1185">Reference proteome</keyword>
<gene>
    <name evidence="3" type="primary">pilO</name>
    <name evidence="3" type="ORF">KNV97_20140</name>
</gene>
<name>A0A975YNG6_9VIBR</name>
<protein>
    <submittedName>
        <fullName evidence="3">Type 4a pilus biogenesis protein PilO</fullName>
    </submittedName>
</protein>
<keyword evidence="1" id="KW-0175">Coiled coil</keyword>